<proteinExistence type="predicted"/>
<evidence type="ECO:0000256" key="1">
    <source>
        <dbReference type="SAM" id="MobiDB-lite"/>
    </source>
</evidence>
<dbReference type="AlphaFoldDB" id="A0AA40KPW9"/>
<organism evidence="2 3">
    <name type="scientific">Melipona bicolor</name>
    <dbReference type="NCBI Taxonomy" id="60889"/>
    <lineage>
        <taxon>Eukaryota</taxon>
        <taxon>Metazoa</taxon>
        <taxon>Ecdysozoa</taxon>
        <taxon>Arthropoda</taxon>
        <taxon>Hexapoda</taxon>
        <taxon>Insecta</taxon>
        <taxon>Pterygota</taxon>
        <taxon>Neoptera</taxon>
        <taxon>Endopterygota</taxon>
        <taxon>Hymenoptera</taxon>
        <taxon>Apocrita</taxon>
        <taxon>Aculeata</taxon>
        <taxon>Apoidea</taxon>
        <taxon>Anthophila</taxon>
        <taxon>Apidae</taxon>
        <taxon>Melipona</taxon>
    </lineage>
</organism>
<reference evidence="2" key="1">
    <citation type="submission" date="2021-10" db="EMBL/GenBank/DDBJ databases">
        <title>Melipona bicolor Genome sequencing and assembly.</title>
        <authorList>
            <person name="Araujo N.S."/>
            <person name="Arias M.C."/>
        </authorList>
    </citation>
    <scope>NUCLEOTIDE SEQUENCE</scope>
    <source>
        <strain evidence="2">USP_2M_L1-L4_2017</strain>
        <tissue evidence="2">Whole body</tissue>
    </source>
</reference>
<evidence type="ECO:0000313" key="2">
    <source>
        <dbReference type="EMBL" id="KAK1128400.1"/>
    </source>
</evidence>
<comment type="caution">
    <text evidence="2">The sequence shown here is derived from an EMBL/GenBank/DDBJ whole genome shotgun (WGS) entry which is preliminary data.</text>
</comment>
<gene>
    <name evidence="2" type="ORF">K0M31_002865</name>
</gene>
<evidence type="ECO:0000313" key="3">
    <source>
        <dbReference type="Proteomes" id="UP001177670"/>
    </source>
</evidence>
<name>A0AA40KPW9_9HYME</name>
<protein>
    <submittedName>
        <fullName evidence="2">Uncharacterized protein</fullName>
    </submittedName>
</protein>
<dbReference type="Proteomes" id="UP001177670">
    <property type="component" value="Unassembled WGS sequence"/>
</dbReference>
<feature type="region of interest" description="Disordered" evidence="1">
    <location>
        <begin position="127"/>
        <end position="152"/>
    </location>
</feature>
<keyword evidence="3" id="KW-1185">Reference proteome</keyword>
<feature type="compositionally biased region" description="Polar residues" evidence="1">
    <location>
        <begin position="127"/>
        <end position="141"/>
    </location>
</feature>
<sequence length="174" mass="19077">MPFSPALLCFNEDSRGSNLVRHVNVNVGQEPPSGSQLSYGGVCAAGEGNLDTGENHWRGHSVTPRCGKSVATFSTQLAVVINLPRQRYILRSRTSVTKEKRTPTAQWQYKRAVGGVSPLIKCLSYRSYPQTPEPNGSQQSGKARAAPPCTQRERGRCVYEKRWATAPMDPSTKA</sequence>
<accession>A0AA40KPW9</accession>
<dbReference type="EMBL" id="JAHYIQ010000010">
    <property type="protein sequence ID" value="KAK1128400.1"/>
    <property type="molecule type" value="Genomic_DNA"/>
</dbReference>